<evidence type="ECO:0000256" key="10">
    <source>
        <dbReference type="ARBA" id="ARBA00022840"/>
    </source>
</evidence>
<evidence type="ECO:0000256" key="2">
    <source>
        <dbReference type="ARBA" id="ARBA00004651"/>
    </source>
</evidence>
<evidence type="ECO:0000256" key="11">
    <source>
        <dbReference type="ARBA" id="ARBA00022989"/>
    </source>
</evidence>
<proteinExistence type="predicted"/>
<gene>
    <name evidence="17" type="ORF">TTHT_1720</name>
</gene>
<evidence type="ECO:0000256" key="3">
    <source>
        <dbReference type="ARBA" id="ARBA00012438"/>
    </source>
</evidence>
<sequence>MIGFYSLFLNPFVFSDLITFFKNPVFFQYFFILILSASFLFVLKPCKFLLILVLFSLFFSSYVFVFSLILFLISIIRGEKISILLLKLLLFSIFLSFLGHFYSFQTVKEFVKKNDFSYSYLREQGKTKLEKYLVIAKTRGFANLKDFVQRSGLKNEDYYVAYINILGEVVESYSNNLPSTMDISEKFSSEVVDLGGKPRFVLEGYGRFKVGKILISISNDVYSHPFVKKHPEILKLITVEKGDKGFVVSCKKIDYFYAVTDLAIIFLIGITSFLIFSSSQKRVRLFERVIFSIYLGFSIIFIVLGLFLFVFSNRIAFKVVETNAENNLKKIQKLIESEPNKISDEYLTWLKEVFKVDVGIYGNGVLQITTNRANLSLLMPFKVFNSIKFGEKEIYFVNGIAFKALDFKEIPFAVLGVAGGKDFNPLYEFLRIISLIFFVIFVVSYFVSYEITKSFVMPLVELSHSAKAVVKGDFEVDIDYNNDDEIKELIDSISFMAKSLKENYDRLKTIIDNVSSAIVLTDNKGKIVLENKTFELLERELKEKALKGKDYFELDYNNKHYVVYKKEVEEGLKMVVIEDLTDVVKASKLEIISDIARKVAHDIKNPLTPIKLNIEYLLAVFKKRERDFEEVLPKVAENVLQKVEELKNISSQFSGIFKASRDENFESINIKEFLETLFASYPGVKFEIKGKDFNIKASKLKLSRVFENLIENTISFSEKPYVEIDIRGNGEFVKIDYRDNSSGIKNENIEKIFEPYFSTREDGTGLGLFIVKEFVEEMGGGIKAYSSEKGGHFELKFRKTAS</sequence>
<dbReference type="InterPro" id="IPR003594">
    <property type="entry name" value="HATPase_dom"/>
</dbReference>
<keyword evidence="12" id="KW-0902">Two-component regulatory system</keyword>
<evidence type="ECO:0000313" key="18">
    <source>
        <dbReference type="Proteomes" id="UP000595564"/>
    </source>
</evidence>
<dbReference type="SUPFAM" id="SSF47384">
    <property type="entry name" value="Homodimeric domain of signal transducing histidine kinase"/>
    <property type="match status" value="1"/>
</dbReference>
<dbReference type="GO" id="GO:0000155">
    <property type="term" value="F:phosphorelay sensor kinase activity"/>
    <property type="evidence" value="ECO:0007669"/>
    <property type="project" value="InterPro"/>
</dbReference>
<dbReference type="SUPFAM" id="SSF55874">
    <property type="entry name" value="ATPase domain of HSP90 chaperone/DNA topoisomerase II/histidine kinase"/>
    <property type="match status" value="1"/>
</dbReference>
<dbReference type="RefSeq" id="WP_201327495.1">
    <property type="nucleotide sequence ID" value="NZ_AP017470.1"/>
</dbReference>
<keyword evidence="7 14" id="KW-0812">Transmembrane</keyword>
<dbReference type="InterPro" id="IPR050398">
    <property type="entry name" value="HssS/ArlS-like"/>
</dbReference>
<keyword evidence="4" id="KW-1003">Cell membrane</keyword>
<keyword evidence="18" id="KW-1185">Reference proteome</keyword>
<dbReference type="SMART" id="SM00387">
    <property type="entry name" value="HATPase_c"/>
    <property type="match status" value="1"/>
</dbReference>
<feature type="transmembrane region" description="Helical" evidence="14">
    <location>
        <begin position="289"/>
        <end position="311"/>
    </location>
</feature>
<dbReference type="PROSITE" id="PS50109">
    <property type="entry name" value="HIS_KIN"/>
    <property type="match status" value="1"/>
</dbReference>
<evidence type="ECO:0000256" key="8">
    <source>
        <dbReference type="ARBA" id="ARBA00022741"/>
    </source>
</evidence>
<evidence type="ECO:0000256" key="14">
    <source>
        <dbReference type="SAM" id="Phobius"/>
    </source>
</evidence>
<dbReference type="InterPro" id="IPR005467">
    <property type="entry name" value="His_kinase_dom"/>
</dbReference>
<evidence type="ECO:0000256" key="1">
    <source>
        <dbReference type="ARBA" id="ARBA00000085"/>
    </source>
</evidence>
<evidence type="ECO:0000313" key="17">
    <source>
        <dbReference type="EMBL" id="BBB33192.1"/>
    </source>
</evidence>
<organism evidence="17 18">
    <name type="scientific">Thermotomaculum hydrothermale</name>
    <dbReference type="NCBI Taxonomy" id="981385"/>
    <lineage>
        <taxon>Bacteria</taxon>
        <taxon>Pseudomonadati</taxon>
        <taxon>Acidobacteriota</taxon>
        <taxon>Holophagae</taxon>
        <taxon>Thermotomaculales</taxon>
        <taxon>Thermotomaculaceae</taxon>
        <taxon>Thermotomaculum</taxon>
    </lineage>
</organism>
<dbReference type="GO" id="GO:0005886">
    <property type="term" value="C:plasma membrane"/>
    <property type="evidence" value="ECO:0007669"/>
    <property type="project" value="UniProtKB-SubCell"/>
</dbReference>
<dbReference type="PANTHER" id="PTHR45528:SF1">
    <property type="entry name" value="SENSOR HISTIDINE KINASE CPXA"/>
    <property type="match status" value="1"/>
</dbReference>
<dbReference type="SUPFAM" id="SSF158472">
    <property type="entry name" value="HAMP domain-like"/>
    <property type="match status" value="1"/>
</dbReference>
<dbReference type="Gene3D" id="6.10.340.10">
    <property type="match status" value="1"/>
</dbReference>
<feature type="transmembrane region" description="Helical" evidence="14">
    <location>
        <begin position="50"/>
        <end position="75"/>
    </location>
</feature>
<keyword evidence="11 14" id="KW-1133">Transmembrane helix</keyword>
<feature type="transmembrane region" description="Helical" evidence="14">
    <location>
        <begin position="429"/>
        <end position="447"/>
    </location>
</feature>
<dbReference type="KEGG" id="thyd:TTHT_1720"/>
<feature type="transmembrane region" description="Helical" evidence="14">
    <location>
        <begin position="255"/>
        <end position="277"/>
    </location>
</feature>
<dbReference type="Pfam" id="PF02518">
    <property type="entry name" value="HATPase_c"/>
    <property type="match status" value="1"/>
</dbReference>
<evidence type="ECO:0000259" key="15">
    <source>
        <dbReference type="PROSITE" id="PS50109"/>
    </source>
</evidence>
<dbReference type="InterPro" id="IPR036890">
    <property type="entry name" value="HATPase_C_sf"/>
</dbReference>
<dbReference type="CDD" id="cd06225">
    <property type="entry name" value="HAMP"/>
    <property type="match status" value="1"/>
</dbReference>
<dbReference type="EMBL" id="AP017470">
    <property type="protein sequence ID" value="BBB33192.1"/>
    <property type="molecule type" value="Genomic_DNA"/>
</dbReference>
<dbReference type="PANTHER" id="PTHR45528">
    <property type="entry name" value="SENSOR HISTIDINE KINASE CPXA"/>
    <property type="match status" value="1"/>
</dbReference>
<keyword evidence="5" id="KW-0597">Phosphoprotein</keyword>
<comment type="catalytic activity">
    <reaction evidence="1">
        <text>ATP + protein L-histidine = ADP + protein N-phospho-L-histidine.</text>
        <dbReference type="EC" id="2.7.13.3"/>
    </reaction>
</comment>
<evidence type="ECO:0000256" key="6">
    <source>
        <dbReference type="ARBA" id="ARBA00022679"/>
    </source>
</evidence>
<evidence type="ECO:0000256" key="7">
    <source>
        <dbReference type="ARBA" id="ARBA00022692"/>
    </source>
</evidence>
<evidence type="ECO:0000256" key="13">
    <source>
        <dbReference type="ARBA" id="ARBA00023136"/>
    </source>
</evidence>
<comment type="subcellular location">
    <subcellularLocation>
        <location evidence="2">Cell membrane</location>
        <topology evidence="2">Multi-pass membrane protein</topology>
    </subcellularLocation>
</comment>
<keyword evidence="9 17" id="KW-0418">Kinase</keyword>
<feature type="transmembrane region" description="Helical" evidence="14">
    <location>
        <begin position="26"/>
        <end position="43"/>
    </location>
</feature>
<keyword evidence="13 14" id="KW-0472">Membrane</keyword>
<dbReference type="Gene3D" id="1.10.287.130">
    <property type="match status" value="1"/>
</dbReference>
<dbReference type="Gene3D" id="3.30.565.10">
    <property type="entry name" value="Histidine kinase-like ATPase, C-terminal domain"/>
    <property type="match status" value="1"/>
</dbReference>
<keyword evidence="6" id="KW-0808">Transferase</keyword>
<name>A0A7R6PUZ6_9BACT</name>
<dbReference type="InterPro" id="IPR004358">
    <property type="entry name" value="Sig_transdc_His_kin-like_C"/>
</dbReference>
<dbReference type="PRINTS" id="PR00344">
    <property type="entry name" value="BCTRLSENSOR"/>
</dbReference>
<dbReference type="EC" id="2.7.13.3" evidence="3"/>
<feature type="domain" description="Histidine kinase" evidence="15">
    <location>
        <begin position="598"/>
        <end position="801"/>
    </location>
</feature>
<dbReference type="CDD" id="cd00082">
    <property type="entry name" value="HisKA"/>
    <property type="match status" value="1"/>
</dbReference>
<dbReference type="PROSITE" id="PS50885">
    <property type="entry name" value="HAMP"/>
    <property type="match status" value="1"/>
</dbReference>
<feature type="domain" description="HAMP" evidence="16">
    <location>
        <begin position="453"/>
        <end position="505"/>
    </location>
</feature>
<accession>A0A7R6PUZ6</accession>
<evidence type="ECO:0000256" key="9">
    <source>
        <dbReference type="ARBA" id="ARBA00022777"/>
    </source>
</evidence>
<keyword evidence="8" id="KW-0547">Nucleotide-binding</keyword>
<dbReference type="InterPro" id="IPR003661">
    <property type="entry name" value="HisK_dim/P_dom"/>
</dbReference>
<evidence type="ECO:0000256" key="4">
    <source>
        <dbReference type="ARBA" id="ARBA00022475"/>
    </source>
</evidence>
<keyword evidence="10" id="KW-0067">ATP-binding</keyword>
<dbReference type="InterPro" id="IPR036097">
    <property type="entry name" value="HisK_dim/P_sf"/>
</dbReference>
<dbReference type="GO" id="GO:0005524">
    <property type="term" value="F:ATP binding"/>
    <property type="evidence" value="ECO:0007669"/>
    <property type="project" value="UniProtKB-KW"/>
</dbReference>
<dbReference type="InterPro" id="IPR003660">
    <property type="entry name" value="HAMP_dom"/>
</dbReference>
<dbReference type="Proteomes" id="UP000595564">
    <property type="component" value="Chromosome"/>
</dbReference>
<dbReference type="AlphaFoldDB" id="A0A7R6PUZ6"/>
<evidence type="ECO:0000256" key="5">
    <source>
        <dbReference type="ARBA" id="ARBA00022553"/>
    </source>
</evidence>
<evidence type="ECO:0000256" key="12">
    <source>
        <dbReference type="ARBA" id="ARBA00023012"/>
    </source>
</evidence>
<feature type="transmembrane region" description="Helical" evidence="14">
    <location>
        <begin position="81"/>
        <end position="104"/>
    </location>
</feature>
<evidence type="ECO:0000259" key="16">
    <source>
        <dbReference type="PROSITE" id="PS50885"/>
    </source>
</evidence>
<reference evidence="17 18" key="1">
    <citation type="journal article" date="2012" name="Extremophiles">
        <title>Thermotomaculum hydrothermale gen. nov., sp. nov., a novel heterotrophic thermophile within the phylum Acidobacteria from a deep-sea hydrothermal vent chimney in the Southern Okinawa Trough.</title>
        <authorList>
            <person name="Izumi H."/>
            <person name="Nunoura T."/>
            <person name="Miyazaki M."/>
            <person name="Mino S."/>
            <person name="Toki T."/>
            <person name="Takai K."/>
            <person name="Sako Y."/>
            <person name="Sawabe T."/>
            <person name="Nakagawa S."/>
        </authorList>
    </citation>
    <scope>NUCLEOTIDE SEQUENCE [LARGE SCALE GENOMIC DNA]</scope>
    <source>
        <strain evidence="17 18">AC55</strain>
    </source>
</reference>
<protein>
    <recommendedName>
        <fullName evidence="3">histidine kinase</fullName>
        <ecNumber evidence="3">2.7.13.3</ecNumber>
    </recommendedName>
</protein>